<evidence type="ECO:0000313" key="12">
    <source>
        <dbReference type="EMBL" id="MBE9040957.1"/>
    </source>
</evidence>
<evidence type="ECO:0000313" key="13">
    <source>
        <dbReference type="Proteomes" id="UP000621799"/>
    </source>
</evidence>
<keyword evidence="5 12" id="KW-0418">Kinase</keyword>
<evidence type="ECO:0000256" key="6">
    <source>
        <dbReference type="ARBA" id="ARBA00022840"/>
    </source>
</evidence>
<evidence type="ECO:0000256" key="3">
    <source>
        <dbReference type="ARBA" id="ARBA00022679"/>
    </source>
</evidence>
<dbReference type="InterPro" id="IPR017441">
    <property type="entry name" value="Protein_kinase_ATP_BS"/>
</dbReference>
<feature type="transmembrane region" description="Helical" evidence="10">
    <location>
        <begin position="304"/>
        <end position="325"/>
    </location>
</feature>
<evidence type="ECO:0000256" key="2">
    <source>
        <dbReference type="ARBA" id="ARBA00022527"/>
    </source>
</evidence>
<keyword evidence="10" id="KW-1133">Transmembrane helix</keyword>
<keyword evidence="10" id="KW-0812">Transmembrane</keyword>
<proteinExistence type="predicted"/>
<gene>
    <name evidence="12" type="ORF">IQ235_09210</name>
</gene>
<organism evidence="12 13">
    <name type="scientific">Zarconia navalis LEGE 11467</name>
    <dbReference type="NCBI Taxonomy" id="1828826"/>
    <lineage>
        <taxon>Bacteria</taxon>
        <taxon>Bacillati</taxon>
        <taxon>Cyanobacteriota</taxon>
        <taxon>Cyanophyceae</taxon>
        <taxon>Oscillatoriophycideae</taxon>
        <taxon>Oscillatoriales</taxon>
        <taxon>Oscillatoriales incertae sedis</taxon>
        <taxon>Zarconia</taxon>
        <taxon>Zarconia navalis</taxon>
    </lineage>
</organism>
<dbReference type="PROSITE" id="PS00107">
    <property type="entry name" value="PROTEIN_KINASE_ATP"/>
    <property type="match status" value="1"/>
</dbReference>
<dbReference type="Pfam" id="PF00069">
    <property type="entry name" value="Pkinase"/>
    <property type="match status" value="1"/>
</dbReference>
<dbReference type="CDD" id="cd14014">
    <property type="entry name" value="STKc_PknB_like"/>
    <property type="match status" value="1"/>
</dbReference>
<dbReference type="InterPro" id="IPR000719">
    <property type="entry name" value="Prot_kinase_dom"/>
</dbReference>
<sequence length="444" mass="50567">MQTLSLHENDDIVTQRYRIVTLLGQGSMGTTYEAEDLTNYQRVALKVVSLQHMEEWKVLELFEREARVLAHLEHPGIPKFIDCFWEDTPEDRRFYLIRELASGDSLAAWVEKGWHPQESQVREVARQVLEILDYLHSLTPPVVHRDIKPENIIRHADGRVFLVDFGAVQDVYRNTLTRGGTFVGTLGYMPPEQFFGQVGAASDLYSLGAMLLFLLTGESPADLPQRRMKLKFRDRIDVSTEFADWLEKMLEPAVEERLKSVKDAADTLLGQVNLTDLTEPYERFGRVILQKNDRHFLCEILPDWIVVLISLAMLAIPLCLVIAFLPTSFPLFPLLLLLVGFGLVNSGGRQYLKIDGNFLTISVRFVGITVYRRQREREDISLVGVEIISSGVGNKVTSTSLKICTGFTQHTFGSNLKRAEQEWLACQISNFLNLENSKWSSFTN</sequence>
<dbReference type="PANTHER" id="PTHR24363:SF0">
    <property type="entry name" value="SERINE_THREONINE KINASE LIKE DOMAIN CONTAINING 1"/>
    <property type="match status" value="1"/>
</dbReference>
<keyword evidence="4 9" id="KW-0547">Nucleotide-binding</keyword>
<comment type="caution">
    <text evidence="12">The sequence shown here is derived from an EMBL/GenBank/DDBJ whole genome shotgun (WGS) entry which is preliminary data.</text>
</comment>
<dbReference type="Gene3D" id="1.10.510.10">
    <property type="entry name" value="Transferase(Phosphotransferase) domain 1"/>
    <property type="match status" value="1"/>
</dbReference>
<feature type="domain" description="Protein kinase" evidence="11">
    <location>
        <begin position="17"/>
        <end position="269"/>
    </location>
</feature>
<evidence type="ECO:0000256" key="7">
    <source>
        <dbReference type="ARBA" id="ARBA00047899"/>
    </source>
</evidence>
<feature type="transmembrane region" description="Helical" evidence="10">
    <location>
        <begin position="331"/>
        <end position="348"/>
    </location>
</feature>
<evidence type="ECO:0000256" key="1">
    <source>
        <dbReference type="ARBA" id="ARBA00012513"/>
    </source>
</evidence>
<comment type="catalytic activity">
    <reaction evidence="7">
        <text>L-threonyl-[protein] + ATP = O-phospho-L-threonyl-[protein] + ADP + H(+)</text>
        <dbReference type="Rhea" id="RHEA:46608"/>
        <dbReference type="Rhea" id="RHEA-COMP:11060"/>
        <dbReference type="Rhea" id="RHEA-COMP:11605"/>
        <dbReference type="ChEBI" id="CHEBI:15378"/>
        <dbReference type="ChEBI" id="CHEBI:30013"/>
        <dbReference type="ChEBI" id="CHEBI:30616"/>
        <dbReference type="ChEBI" id="CHEBI:61977"/>
        <dbReference type="ChEBI" id="CHEBI:456216"/>
        <dbReference type="EC" id="2.7.11.1"/>
    </reaction>
</comment>
<keyword evidence="13" id="KW-1185">Reference proteome</keyword>
<keyword evidence="3" id="KW-0808">Transferase</keyword>
<evidence type="ECO:0000259" key="11">
    <source>
        <dbReference type="PROSITE" id="PS50011"/>
    </source>
</evidence>
<keyword evidence="2 12" id="KW-0723">Serine/threonine-protein kinase</keyword>
<dbReference type="GO" id="GO:0005524">
    <property type="term" value="F:ATP binding"/>
    <property type="evidence" value="ECO:0007669"/>
    <property type="project" value="UniProtKB-UniRule"/>
</dbReference>
<evidence type="ECO:0000256" key="8">
    <source>
        <dbReference type="ARBA" id="ARBA00048679"/>
    </source>
</evidence>
<dbReference type="Proteomes" id="UP000621799">
    <property type="component" value="Unassembled WGS sequence"/>
</dbReference>
<dbReference type="SMART" id="SM00220">
    <property type="entry name" value="S_TKc"/>
    <property type="match status" value="1"/>
</dbReference>
<evidence type="ECO:0000256" key="10">
    <source>
        <dbReference type="SAM" id="Phobius"/>
    </source>
</evidence>
<comment type="catalytic activity">
    <reaction evidence="8">
        <text>L-seryl-[protein] + ATP = O-phospho-L-seryl-[protein] + ADP + H(+)</text>
        <dbReference type="Rhea" id="RHEA:17989"/>
        <dbReference type="Rhea" id="RHEA-COMP:9863"/>
        <dbReference type="Rhea" id="RHEA-COMP:11604"/>
        <dbReference type="ChEBI" id="CHEBI:15378"/>
        <dbReference type="ChEBI" id="CHEBI:29999"/>
        <dbReference type="ChEBI" id="CHEBI:30616"/>
        <dbReference type="ChEBI" id="CHEBI:83421"/>
        <dbReference type="ChEBI" id="CHEBI:456216"/>
        <dbReference type="EC" id="2.7.11.1"/>
    </reaction>
</comment>
<dbReference type="GO" id="GO:0004674">
    <property type="term" value="F:protein serine/threonine kinase activity"/>
    <property type="evidence" value="ECO:0007669"/>
    <property type="project" value="UniProtKB-KW"/>
</dbReference>
<reference evidence="12" key="1">
    <citation type="submission" date="2020-10" db="EMBL/GenBank/DDBJ databases">
        <authorList>
            <person name="Castelo-Branco R."/>
            <person name="Eusebio N."/>
            <person name="Adriana R."/>
            <person name="Vieira A."/>
            <person name="Brugerolle De Fraissinette N."/>
            <person name="Rezende De Castro R."/>
            <person name="Schneider M.P."/>
            <person name="Vasconcelos V."/>
            <person name="Leao P.N."/>
        </authorList>
    </citation>
    <scope>NUCLEOTIDE SEQUENCE</scope>
    <source>
        <strain evidence="12">LEGE 11467</strain>
    </source>
</reference>
<protein>
    <recommendedName>
        <fullName evidence="1">non-specific serine/threonine protein kinase</fullName>
        <ecNumber evidence="1">2.7.11.1</ecNumber>
    </recommendedName>
</protein>
<dbReference type="SUPFAM" id="SSF56112">
    <property type="entry name" value="Protein kinase-like (PK-like)"/>
    <property type="match status" value="1"/>
</dbReference>
<dbReference type="PANTHER" id="PTHR24363">
    <property type="entry name" value="SERINE/THREONINE PROTEIN KINASE"/>
    <property type="match status" value="1"/>
</dbReference>
<name>A0A928Z709_9CYAN</name>
<dbReference type="AlphaFoldDB" id="A0A928Z709"/>
<evidence type="ECO:0000256" key="9">
    <source>
        <dbReference type="PROSITE-ProRule" id="PRU10141"/>
    </source>
</evidence>
<dbReference type="InterPro" id="IPR011009">
    <property type="entry name" value="Kinase-like_dom_sf"/>
</dbReference>
<dbReference type="PROSITE" id="PS50011">
    <property type="entry name" value="PROTEIN_KINASE_DOM"/>
    <property type="match status" value="1"/>
</dbReference>
<keyword evidence="6 9" id="KW-0067">ATP-binding</keyword>
<dbReference type="EMBL" id="JADEXN010000135">
    <property type="protein sequence ID" value="MBE9040957.1"/>
    <property type="molecule type" value="Genomic_DNA"/>
</dbReference>
<evidence type="ECO:0000256" key="5">
    <source>
        <dbReference type="ARBA" id="ARBA00022777"/>
    </source>
</evidence>
<feature type="binding site" evidence="9">
    <location>
        <position position="46"/>
    </location>
    <ligand>
        <name>ATP</name>
        <dbReference type="ChEBI" id="CHEBI:30616"/>
    </ligand>
</feature>
<accession>A0A928Z709</accession>
<dbReference type="EC" id="2.7.11.1" evidence="1"/>
<dbReference type="RefSeq" id="WP_264321189.1">
    <property type="nucleotide sequence ID" value="NZ_JADEXN010000135.1"/>
</dbReference>
<evidence type="ECO:0000256" key="4">
    <source>
        <dbReference type="ARBA" id="ARBA00022741"/>
    </source>
</evidence>
<keyword evidence="10" id="KW-0472">Membrane</keyword>